<dbReference type="Gene3D" id="1.10.489.10">
    <property type="entry name" value="Chloroperoxidase-like"/>
    <property type="match status" value="1"/>
</dbReference>
<keyword evidence="2" id="KW-0575">Peroxidase</keyword>
<accession>A0A1E1K799</accession>
<keyword evidence="3" id="KW-0349">Heme</keyword>
<evidence type="ECO:0000256" key="3">
    <source>
        <dbReference type="ARBA" id="ARBA00022617"/>
    </source>
</evidence>
<dbReference type="AlphaFoldDB" id="A0A1E1K799"/>
<keyword evidence="8" id="KW-0732">Signal</keyword>
<keyword evidence="6" id="KW-0408">Iron</keyword>
<dbReference type="PANTHER" id="PTHR33577">
    <property type="entry name" value="STERIGMATOCYSTIN BIOSYNTHESIS PEROXIDASE STCC-RELATED"/>
    <property type="match status" value="1"/>
</dbReference>
<evidence type="ECO:0000256" key="8">
    <source>
        <dbReference type="SAM" id="SignalP"/>
    </source>
</evidence>
<name>A0A1E1K799_9HELO</name>
<sequence>MKQGHLSYVGATLLGILASEVAAFPGVLQAATRAKADRHIEGRQGAPDLTPIFNEKLQHVSNTGEHAFVAPDFAAGDQRGPCPGLNAMANHGYLPHKGVGTHLDFIKGTYDVFGMAADLSGFLTVLGGAIDGDGLTWSIGGPSKANSGIAIGGLLGIPQGLSGSHNKYESDASPGRGDLYLKGNDFTLQMDQYQQLYDAGQANGDNYDLTILTDFRSKRFDNSIQNNPYFFNAPFTGILVQPAAYTFIYRFMSNKSAEYPAGKLNGDVLNSFFGVTKNADGTLTKTPGHEKIPDNWYKRAIGDEYSIPYLNADTVIAAAKYPKFLNVGGNTGKINTFTGVNVEDLTGGVYNSKTLTEGNNLACFAMQFAVQASPDIIQCSNVFNGLTNAMSKLTSQTSSSLSGLSCPQLQKIDQDQFKNFPGYTNLDCKTGRY</sequence>
<keyword evidence="11" id="KW-1185">Reference proteome</keyword>
<evidence type="ECO:0000256" key="2">
    <source>
        <dbReference type="ARBA" id="ARBA00022559"/>
    </source>
</evidence>
<reference evidence="11" key="1">
    <citation type="submission" date="2016-03" db="EMBL/GenBank/DDBJ databases">
        <authorList>
            <person name="Guldener U."/>
        </authorList>
    </citation>
    <scope>NUCLEOTIDE SEQUENCE [LARGE SCALE GENOMIC DNA]</scope>
    <source>
        <strain evidence="11">04CH-RAC-A.6.1</strain>
    </source>
</reference>
<keyword evidence="5" id="KW-0560">Oxidoreductase</keyword>
<dbReference type="Proteomes" id="UP000178912">
    <property type="component" value="Unassembled WGS sequence"/>
</dbReference>
<dbReference type="PROSITE" id="PS51405">
    <property type="entry name" value="HEME_HALOPEROXIDASE"/>
    <property type="match status" value="1"/>
</dbReference>
<organism evidence="10 11">
    <name type="scientific">Rhynchosporium agropyri</name>
    <dbReference type="NCBI Taxonomy" id="914238"/>
    <lineage>
        <taxon>Eukaryota</taxon>
        <taxon>Fungi</taxon>
        <taxon>Dikarya</taxon>
        <taxon>Ascomycota</taxon>
        <taxon>Pezizomycotina</taxon>
        <taxon>Leotiomycetes</taxon>
        <taxon>Helotiales</taxon>
        <taxon>Ploettnerulaceae</taxon>
        <taxon>Rhynchosporium</taxon>
    </lineage>
</organism>
<evidence type="ECO:0000313" key="11">
    <source>
        <dbReference type="Proteomes" id="UP000178912"/>
    </source>
</evidence>
<evidence type="ECO:0000256" key="4">
    <source>
        <dbReference type="ARBA" id="ARBA00022723"/>
    </source>
</evidence>
<dbReference type="PANTHER" id="PTHR33577:SF1">
    <property type="entry name" value="HEME HALOPEROXIDASE FAMILY PROFILE DOMAIN-CONTAINING PROTEIN"/>
    <property type="match status" value="1"/>
</dbReference>
<evidence type="ECO:0000313" key="10">
    <source>
        <dbReference type="EMBL" id="CZS93959.1"/>
    </source>
</evidence>
<evidence type="ECO:0000259" key="9">
    <source>
        <dbReference type="PROSITE" id="PS51405"/>
    </source>
</evidence>
<dbReference type="Pfam" id="PF01328">
    <property type="entry name" value="Peroxidase_2"/>
    <property type="match status" value="1"/>
</dbReference>
<gene>
    <name evidence="10" type="ORF">RAG0_04004</name>
</gene>
<dbReference type="OrthoDB" id="407298at2759"/>
<proteinExistence type="inferred from homology"/>
<protein>
    <submittedName>
        <fullName evidence="10">Related to oxidase</fullName>
    </submittedName>
</protein>
<comment type="cofactor">
    <cofactor evidence="1">
        <name>heme b</name>
        <dbReference type="ChEBI" id="CHEBI:60344"/>
    </cofactor>
</comment>
<evidence type="ECO:0000256" key="7">
    <source>
        <dbReference type="ARBA" id="ARBA00025795"/>
    </source>
</evidence>
<dbReference type="EMBL" id="FJUX01000017">
    <property type="protein sequence ID" value="CZS93959.1"/>
    <property type="molecule type" value="Genomic_DNA"/>
</dbReference>
<evidence type="ECO:0000256" key="5">
    <source>
        <dbReference type="ARBA" id="ARBA00023002"/>
    </source>
</evidence>
<dbReference type="GO" id="GO:0004601">
    <property type="term" value="F:peroxidase activity"/>
    <property type="evidence" value="ECO:0007669"/>
    <property type="project" value="UniProtKB-KW"/>
</dbReference>
<comment type="similarity">
    <text evidence="7">Belongs to the chloroperoxidase family.</text>
</comment>
<dbReference type="InterPro" id="IPR000028">
    <property type="entry name" value="Chloroperoxidase"/>
</dbReference>
<dbReference type="InterPro" id="IPR036851">
    <property type="entry name" value="Chloroperoxidase-like_sf"/>
</dbReference>
<evidence type="ECO:0000256" key="1">
    <source>
        <dbReference type="ARBA" id="ARBA00001970"/>
    </source>
</evidence>
<feature type="chain" id="PRO_5009445633" evidence="8">
    <location>
        <begin position="24"/>
        <end position="433"/>
    </location>
</feature>
<evidence type="ECO:0000256" key="6">
    <source>
        <dbReference type="ARBA" id="ARBA00023004"/>
    </source>
</evidence>
<feature type="domain" description="Heme haloperoxidase family profile" evidence="9">
    <location>
        <begin position="64"/>
        <end position="312"/>
    </location>
</feature>
<dbReference type="GO" id="GO:0046872">
    <property type="term" value="F:metal ion binding"/>
    <property type="evidence" value="ECO:0007669"/>
    <property type="project" value="UniProtKB-KW"/>
</dbReference>
<keyword evidence="4" id="KW-0479">Metal-binding</keyword>
<feature type="signal peptide" evidence="8">
    <location>
        <begin position="1"/>
        <end position="23"/>
    </location>
</feature>
<dbReference type="SUPFAM" id="SSF47571">
    <property type="entry name" value="Cloroperoxidase"/>
    <property type="match status" value="1"/>
</dbReference>